<reference evidence="2 3" key="1">
    <citation type="submission" date="2023-12" db="EMBL/GenBank/DDBJ databases">
        <title>Novel species of the genus Arcicella isolated from rivers.</title>
        <authorList>
            <person name="Lu H."/>
        </authorList>
    </citation>
    <scope>NUCLEOTIDE SEQUENCE [LARGE SCALE GENOMIC DNA]</scope>
    <source>
        <strain evidence="2 3">LMG 21963</strain>
    </source>
</reference>
<keyword evidence="3" id="KW-1185">Reference proteome</keyword>
<accession>A0ABU5QTC8</accession>
<proteinExistence type="predicted"/>
<protein>
    <submittedName>
        <fullName evidence="2">Uncharacterized protein</fullName>
    </submittedName>
</protein>
<evidence type="ECO:0000313" key="3">
    <source>
        <dbReference type="Proteomes" id="UP001304671"/>
    </source>
</evidence>
<keyword evidence="1" id="KW-0472">Membrane</keyword>
<sequence length="126" mass="14690">MEIDRKQIIFFIMAFIGFLLFKGLIYLLDKRQINDFLETQYELILNNKPIKDDSNKGLYFYDCTDLKGNKELQGISSRVIYNAVLKGDTIQKIKGDTSIIIKRKHLVLKFTFDGIYTGNEDTILVR</sequence>
<feature type="transmembrane region" description="Helical" evidence="1">
    <location>
        <begin position="7"/>
        <end position="28"/>
    </location>
</feature>
<keyword evidence="1" id="KW-1133">Transmembrane helix</keyword>
<keyword evidence="1" id="KW-0812">Transmembrane</keyword>
<evidence type="ECO:0000256" key="1">
    <source>
        <dbReference type="SAM" id="Phobius"/>
    </source>
</evidence>
<gene>
    <name evidence="2" type="ORF">VB264_20070</name>
</gene>
<name>A0ABU5QTC8_9BACT</name>
<dbReference type="RefSeq" id="WP_323252316.1">
    <property type="nucleotide sequence ID" value="NZ_JAYFUL010000044.1"/>
</dbReference>
<comment type="caution">
    <text evidence="2">The sequence shown here is derived from an EMBL/GenBank/DDBJ whole genome shotgun (WGS) entry which is preliminary data.</text>
</comment>
<evidence type="ECO:0000313" key="2">
    <source>
        <dbReference type="EMBL" id="MEA5260105.1"/>
    </source>
</evidence>
<dbReference type="Proteomes" id="UP001304671">
    <property type="component" value="Unassembled WGS sequence"/>
</dbReference>
<organism evidence="2 3">
    <name type="scientific">Arcicella aquatica</name>
    <dbReference type="NCBI Taxonomy" id="217141"/>
    <lineage>
        <taxon>Bacteria</taxon>
        <taxon>Pseudomonadati</taxon>
        <taxon>Bacteroidota</taxon>
        <taxon>Cytophagia</taxon>
        <taxon>Cytophagales</taxon>
        <taxon>Flectobacillaceae</taxon>
        <taxon>Arcicella</taxon>
    </lineage>
</organism>
<dbReference type="EMBL" id="JAYFUL010000044">
    <property type="protein sequence ID" value="MEA5260105.1"/>
    <property type="molecule type" value="Genomic_DNA"/>
</dbReference>